<sequence length="136" mass="16116">MKNSIQLHLDLNLKRLERKTTKKDLDKNLEIKKAWKVIKQNCSKVILTANGSMVEYLSCLKKIRLEYIKSLKTAKTPYTNFMQIIRANRPDYFRLKGSDKSIWETFILYSRGLSIKEFFEKLEILENIDLTKIKVN</sequence>
<evidence type="ECO:0000313" key="2">
    <source>
        <dbReference type="Proteomes" id="UP000178184"/>
    </source>
</evidence>
<reference evidence="1 2" key="1">
    <citation type="journal article" date="2016" name="Nat. Commun.">
        <title>Thousands of microbial genomes shed light on interconnected biogeochemical processes in an aquifer system.</title>
        <authorList>
            <person name="Anantharaman K."/>
            <person name="Brown C.T."/>
            <person name="Hug L.A."/>
            <person name="Sharon I."/>
            <person name="Castelle C.J."/>
            <person name="Probst A.J."/>
            <person name="Thomas B.C."/>
            <person name="Singh A."/>
            <person name="Wilkins M.J."/>
            <person name="Karaoz U."/>
            <person name="Brodie E.L."/>
            <person name="Williams K.H."/>
            <person name="Hubbard S.S."/>
            <person name="Banfield J.F."/>
        </authorList>
    </citation>
    <scope>NUCLEOTIDE SEQUENCE [LARGE SCALE GENOMIC DNA]</scope>
</reference>
<evidence type="ECO:0000313" key="1">
    <source>
        <dbReference type="EMBL" id="OGI84067.1"/>
    </source>
</evidence>
<accession>A0A1F6WQC5</accession>
<organism evidence="1 2">
    <name type="scientific">Candidatus Nomurabacteria bacterium RIFCSPLOWO2_01_FULL_33_17</name>
    <dbReference type="NCBI Taxonomy" id="1801764"/>
    <lineage>
        <taxon>Bacteria</taxon>
        <taxon>Candidatus Nomuraibacteriota</taxon>
    </lineage>
</organism>
<gene>
    <name evidence="1" type="ORF">A2903_02295</name>
</gene>
<comment type="caution">
    <text evidence="1">The sequence shown here is derived from an EMBL/GenBank/DDBJ whole genome shotgun (WGS) entry which is preliminary data.</text>
</comment>
<protein>
    <submittedName>
        <fullName evidence="1">Uncharacterized protein</fullName>
    </submittedName>
</protein>
<dbReference type="AlphaFoldDB" id="A0A1F6WQC5"/>
<dbReference type="EMBL" id="MFUO01000011">
    <property type="protein sequence ID" value="OGI84067.1"/>
    <property type="molecule type" value="Genomic_DNA"/>
</dbReference>
<dbReference type="Proteomes" id="UP000178184">
    <property type="component" value="Unassembled WGS sequence"/>
</dbReference>
<proteinExistence type="predicted"/>
<name>A0A1F6WQC5_9BACT</name>